<dbReference type="SUPFAM" id="SSF55394">
    <property type="entry name" value="Bactericidal permeability-increasing protein, BPI"/>
    <property type="match status" value="1"/>
</dbReference>
<comment type="caution">
    <text evidence="3">The sequence shown here is derived from an EMBL/GenBank/DDBJ whole genome shotgun (WGS) entry which is preliminary data.</text>
</comment>
<dbReference type="Proteomes" id="UP001418222">
    <property type="component" value="Unassembled WGS sequence"/>
</dbReference>
<dbReference type="AlphaFoldDB" id="A0AAP0BFF8"/>
<dbReference type="PANTHER" id="PTHR46801:SF2">
    <property type="entry name" value="LIPOPOLYSACCHARIDE-BINDING PROTEIN"/>
    <property type="match status" value="1"/>
</dbReference>
<dbReference type="Pfam" id="PF01273">
    <property type="entry name" value="LBP_BPI_CETP"/>
    <property type="match status" value="1"/>
</dbReference>
<organism evidence="3 4">
    <name type="scientific">Platanthera zijinensis</name>
    <dbReference type="NCBI Taxonomy" id="2320716"/>
    <lineage>
        <taxon>Eukaryota</taxon>
        <taxon>Viridiplantae</taxon>
        <taxon>Streptophyta</taxon>
        <taxon>Embryophyta</taxon>
        <taxon>Tracheophyta</taxon>
        <taxon>Spermatophyta</taxon>
        <taxon>Magnoliopsida</taxon>
        <taxon>Liliopsida</taxon>
        <taxon>Asparagales</taxon>
        <taxon>Orchidaceae</taxon>
        <taxon>Orchidoideae</taxon>
        <taxon>Orchideae</taxon>
        <taxon>Orchidinae</taxon>
        <taxon>Platanthera</taxon>
    </lineage>
</organism>
<evidence type="ECO:0000313" key="3">
    <source>
        <dbReference type="EMBL" id="KAK8936795.1"/>
    </source>
</evidence>
<name>A0AAP0BFF8_9ASPA</name>
<keyword evidence="1" id="KW-0732">Signal</keyword>
<evidence type="ECO:0000259" key="2">
    <source>
        <dbReference type="Pfam" id="PF01273"/>
    </source>
</evidence>
<keyword evidence="4" id="KW-1185">Reference proteome</keyword>
<evidence type="ECO:0000313" key="4">
    <source>
        <dbReference type="Proteomes" id="UP001418222"/>
    </source>
</evidence>
<feature type="signal peptide" evidence="1">
    <location>
        <begin position="1"/>
        <end position="26"/>
    </location>
</feature>
<reference evidence="3 4" key="1">
    <citation type="journal article" date="2022" name="Nat. Plants">
        <title>Genomes of leafy and leafless Platanthera orchids illuminate the evolution of mycoheterotrophy.</title>
        <authorList>
            <person name="Li M.H."/>
            <person name="Liu K.W."/>
            <person name="Li Z."/>
            <person name="Lu H.C."/>
            <person name="Ye Q.L."/>
            <person name="Zhang D."/>
            <person name="Wang J.Y."/>
            <person name="Li Y.F."/>
            <person name="Zhong Z.M."/>
            <person name="Liu X."/>
            <person name="Yu X."/>
            <person name="Liu D.K."/>
            <person name="Tu X.D."/>
            <person name="Liu B."/>
            <person name="Hao Y."/>
            <person name="Liao X.Y."/>
            <person name="Jiang Y.T."/>
            <person name="Sun W.H."/>
            <person name="Chen J."/>
            <person name="Chen Y.Q."/>
            <person name="Ai Y."/>
            <person name="Zhai J.W."/>
            <person name="Wu S.S."/>
            <person name="Zhou Z."/>
            <person name="Hsiao Y.Y."/>
            <person name="Wu W.L."/>
            <person name="Chen Y.Y."/>
            <person name="Lin Y.F."/>
            <person name="Hsu J.L."/>
            <person name="Li C.Y."/>
            <person name="Wang Z.W."/>
            <person name="Zhao X."/>
            <person name="Zhong W.Y."/>
            <person name="Ma X.K."/>
            <person name="Ma L."/>
            <person name="Huang J."/>
            <person name="Chen G.Z."/>
            <person name="Huang M.Z."/>
            <person name="Huang L."/>
            <person name="Peng D.H."/>
            <person name="Luo Y.B."/>
            <person name="Zou S.Q."/>
            <person name="Chen S.P."/>
            <person name="Lan S."/>
            <person name="Tsai W.C."/>
            <person name="Van de Peer Y."/>
            <person name="Liu Z.J."/>
        </authorList>
    </citation>
    <scope>NUCLEOTIDE SEQUENCE [LARGE SCALE GENOMIC DNA]</scope>
    <source>
        <strain evidence="3">Lor287</strain>
    </source>
</reference>
<evidence type="ECO:0000256" key="1">
    <source>
        <dbReference type="SAM" id="SignalP"/>
    </source>
</evidence>
<proteinExistence type="predicted"/>
<gene>
    <name evidence="3" type="ORF">KSP39_PZI012764</name>
</gene>
<feature type="chain" id="PRO_5042970943" evidence="1">
    <location>
        <begin position="27"/>
        <end position="194"/>
    </location>
</feature>
<protein>
    <submittedName>
        <fullName evidence="3">BPI/LBP family protein</fullName>
    </submittedName>
</protein>
<accession>A0AAP0BFF8</accession>
<dbReference type="InterPro" id="IPR017943">
    <property type="entry name" value="Bactericidal_perm-incr_a/b_dom"/>
</dbReference>
<feature type="domain" description="Lipid-binding serum glycoprotein N-terminal" evidence="2">
    <location>
        <begin position="44"/>
        <end position="191"/>
    </location>
</feature>
<dbReference type="InterPro" id="IPR045897">
    <property type="entry name" value="BPI/LBP_pln"/>
</dbReference>
<dbReference type="PANTHER" id="PTHR46801">
    <property type="entry name" value="OS06G0309200 PROTEIN"/>
    <property type="match status" value="1"/>
</dbReference>
<dbReference type="Gene3D" id="3.15.10.10">
    <property type="entry name" value="Bactericidal permeability-increasing protein, domain 1"/>
    <property type="match status" value="1"/>
</dbReference>
<sequence length="194" mass="21079">MSFFPRSTGALLILLCISLFSNPATCQLQSANTGFISAVISEKGLVFVKDFLVEQAIRSLTSLRLPDIEKSVKIPLIGGVHLAASNIILDNIDVSSSTIQPSDTGIQIVASGANANLSLKWNYTYSTWFLIPVEVSDNGSAFVQVEGLEVRLTIRVDNQNGNLALNVTQCVCHMEDIKIILDGTATWLYQGYII</sequence>
<dbReference type="EMBL" id="JBBWWQ010000010">
    <property type="protein sequence ID" value="KAK8936795.1"/>
    <property type="molecule type" value="Genomic_DNA"/>
</dbReference>
<dbReference type="InterPro" id="IPR017942">
    <property type="entry name" value="Lipid-bd_serum_glycop_N"/>
</dbReference>
<dbReference type="GO" id="GO:0008289">
    <property type="term" value="F:lipid binding"/>
    <property type="evidence" value="ECO:0007669"/>
    <property type="project" value="InterPro"/>
</dbReference>